<dbReference type="PROSITE" id="PS00039">
    <property type="entry name" value="DEAD_ATP_HELICASE"/>
    <property type="match status" value="1"/>
</dbReference>
<evidence type="ECO:0000256" key="9">
    <source>
        <dbReference type="PROSITE-ProRule" id="PRU00552"/>
    </source>
</evidence>
<evidence type="ECO:0000259" key="12">
    <source>
        <dbReference type="PROSITE" id="PS51192"/>
    </source>
</evidence>
<evidence type="ECO:0000313" key="16">
    <source>
        <dbReference type="Proteomes" id="UP000321595"/>
    </source>
</evidence>
<dbReference type="Gene3D" id="3.40.50.300">
    <property type="entry name" value="P-loop containing nucleotide triphosphate hydrolases"/>
    <property type="match status" value="2"/>
</dbReference>
<evidence type="ECO:0000256" key="7">
    <source>
        <dbReference type="ARBA" id="ARBA00038437"/>
    </source>
</evidence>
<dbReference type="FunFam" id="3.40.50.300:FF:000108">
    <property type="entry name" value="ATP-dependent RNA helicase RhlE"/>
    <property type="match status" value="1"/>
</dbReference>
<evidence type="ECO:0000313" key="15">
    <source>
        <dbReference type="EMBL" id="QED29866.1"/>
    </source>
</evidence>
<dbReference type="SMART" id="SM00490">
    <property type="entry name" value="HELICc"/>
    <property type="match status" value="1"/>
</dbReference>
<keyword evidence="4 10" id="KW-0378">Hydrolase</keyword>
<keyword evidence="2" id="KW-0963">Cytoplasm</keyword>
<evidence type="ECO:0000259" key="14">
    <source>
        <dbReference type="PROSITE" id="PS51195"/>
    </source>
</evidence>
<dbReference type="InterPro" id="IPR014014">
    <property type="entry name" value="RNA_helicase_DEAD_Q_motif"/>
</dbReference>
<keyword evidence="6 10" id="KW-0067">ATP-binding</keyword>
<dbReference type="InterPro" id="IPR000629">
    <property type="entry name" value="RNA-helicase_DEAD-box_CS"/>
</dbReference>
<keyword evidence="16" id="KW-1185">Reference proteome</keyword>
<dbReference type="InterPro" id="IPR001650">
    <property type="entry name" value="Helicase_C-like"/>
</dbReference>
<organism evidence="15 16">
    <name type="scientific">Microvenator marinus</name>
    <dbReference type="NCBI Taxonomy" id="2600177"/>
    <lineage>
        <taxon>Bacteria</taxon>
        <taxon>Deltaproteobacteria</taxon>
        <taxon>Bradymonadales</taxon>
        <taxon>Microvenatoraceae</taxon>
        <taxon>Microvenator</taxon>
    </lineage>
</organism>
<dbReference type="AlphaFoldDB" id="A0A5B8Y1P6"/>
<dbReference type="Proteomes" id="UP000321595">
    <property type="component" value="Chromosome"/>
</dbReference>
<accession>A0A5B8Y1P6</accession>
<dbReference type="Pfam" id="PF03880">
    <property type="entry name" value="DbpA"/>
    <property type="match status" value="1"/>
</dbReference>
<dbReference type="PROSITE" id="PS51194">
    <property type="entry name" value="HELICASE_CTER"/>
    <property type="match status" value="1"/>
</dbReference>
<dbReference type="Pfam" id="PF00271">
    <property type="entry name" value="Helicase_C"/>
    <property type="match status" value="1"/>
</dbReference>
<dbReference type="InterPro" id="IPR044742">
    <property type="entry name" value="DEAD/DEAH_RhlB"/>
</dbReference>
<evidence type="ECO:0000256" key="10">
    <source>
        <dbReference type="RuleBase" id="RU000492"/>
    </source>
</evidence>
<keyword evidence="5 10" id="KW-0347">Helicase</keyword>
<evidence type="ECO:0000256" key="11">
    <source>
        <dbReference type="SAM" id="MobiDB-lite"/>
    </source>
</evidence>
<dbReference type="PANTHER" id="PTHR47959">
    <property type="entry name" value="ATP-DEPENDENT RNA HELICASE RHLE-RELATED"/>
    <property type="match status" value="1"/>
</dbReference>
<feature type="short sequence motif" description="Q motif" evidence="9">
    <location>
        <begin position="1"/>
        <end position="29"/>
    </location>
</feature>
<dbReference type="SUPFAM" id="SSF52540">
    <property type="entry name" value="P-loop containing nucleoside triphosphate hydrolases"/>
    <property type="match status" value="1"/>
</dbReference>
<dbReference type="GO" id="GO:0005524">
    <property type="term" value="F:ATP binding"/>
    <property type="evidence" value="ECO:0007669"/>
    <property type="project" value="UniProtKB-KW"/>
</dbReference>
<proteinExistence type="inferred from homology"/>
<evidence type="ECO:0000256" key="8">
    <source>
        <dbReference type="ARBA" id="ARBA00047984"/>
    </source>
</evidence>
<dbReference type="PROSITE" id="PS51195">
    <property type="entry name" value="Q_MOTIF"/>
    <property type="match status" value="1"/>
</dbReference>
<dbReference type="EMBL" id="CP042467">
    <property type="protein sequence ID" value="QED29866.1"/>
    <property type="molecule type" value="Genomic_DNA"/>
</dbReference>
<dbReference type="EC" id="3.6.4.13" evidence="1"/>
<dbReference type="InterPro" id="IPR027417">
    <property type="entry name" value="P-loop_NTPase"/>
</dbReference>
<dbReference type="InterPro" id="IPR011545">
    <property type="entry name" value="DEAD/DEAH_box_helicase_dom"/>
</dbReference>
<name>A0A5B8Y1P6_9DELT</name>
<feature type="domain" description="DEAD-box RNA helicase Q" evidence="14">
    <location>
        <begin position="1"/>
        <end position="29"/>
    </location>
</feature>
<dbReference type="InterPro" id="IPR005580">
    <property type="entry name" value="DbpA/CsdA_RNA-bd_dom"/>
</dbReference>
<feature type="compositionally biased region" description="Basic and acidic residues" evidence="11">
    <location>
        <begin position="448"/>
        <end position="459"/>
    </location>
</feature>
<evidence type="ECO:0000256" key="2">
    <source>
        <dbReference type="ARBA" id="ARBA00022490"/>
    </source>
</evidence>
<comment type="catalytic activity">
    <reaction evidence="8">
        <text>ATP + H2O = ADP + phosphate + H(+)</text>
        <dbReference type="Rhea" id="RHEA:13065"/>
        <dbReference type="ChEBI" id="CHEBI:15377"/>
        <dbReference type="ChEBI" id="CHEBI:15378"/>
        <dbReference type="ChEBI" id="CHEBI:30616"/>
        <dbReference type="ChEBI" id="CHEBI:43474"/>
        <dbReference type="ChEBI" id="CHEBI:456216"/>
        <dbReference type="EC" id="3.6.4.13"/>
    </reaction>
</comment>
<gene>
    <name evidence="15" type="ORF">FRD01_22050</name>
</gene>
<dbReference type="GO" id="GO:0005829">
    <property type="term" value="C:cytosol"/>
    <property type="evidence" value="ECO:0007669"/>
    <property type="project" value="TreeGrafter"/>
</dbReference>
<evidence type="ECO:0000256" key="5">
    <source>
        <dbReference type="ARBA" id="ARBA00022806"/>
    </source>
</evidence>
<dbReference type="GO" id="GO:0003676">
    <property type="term" value="F:nucleic acid binding"/>
    <property type="evidence" value="ECO:0007669"/>
    <property type="project" value="InterPro"/>
</dbReference>
<dbReference type="CDD" id="cd00268">
    <property type="entry name" value="DEADc"/>
    <property type="match status" value="1"/>
</dbReference>
<evidence type="ECO:0000259" key="13">
    <source>
        <dbReference type="PROSITE" id="PS51194"/>
    </source>
</evidence>
<dbReference type="KEGG" id="bbae:FRD01_22050"/>
<dbReference type="InterPro" id="IPR014001">
    <property type="entry name" value="Helicase_ATP-bd"/>
</dbReference>
<dbReference type="PROSITE" id="PS51192">
    <property type="entry name" value="HELICASE_ATP_BIND_1"/>
    <property type="match status" value="1"/>
</dbReference>
<evidence type="ECO:0000256" key="1">
    <source>
        <dbReference type="ARBA" id="ARBA00012552"/>
    </source>
</evidence>
<feature type="domain" description="Helicase C-terminal" evidence="13">
    <location>
        <begin position="229"/>
        <end position="375"/>
    </location>
</feature>
<evidence type="ECO:0000256" key="4">
    <source>
        <dbReference type="ARBA" id="ARBA00022801"/>
    </source>
</evidence>
<dbReference type="RefSeq" id="WP_146963099.1">
    <property type="nucleotide sequence ID" value="NZ_CP042467.1"/>
</dbReference>
<dbReference type="Gene3D" id="3.30.70.330">
    <property type="match status" value="1"/>
</dbReference>
<dbReference type="SMART" id="SM00487">
    <property type="entry name" value="DEXDc"/>
    <property type="match status" value="1"/>
</dbReference>
<evidence type="ECO:0000256" key="6">
    <source>
        <dbReference type="ARBA" id="ARBA00022840"/>
    </source>
</evidence>
<sequence length="573" mass="62327">MKFEDFGLDPRIVEATRLMGFETPTPIQEEAIPTIMEGRDVIGGARTGSGKTAAFGLPLIHKVRDVNKGVHALVLVPTRELAIQVSDALTQMASKTRVQVLTIYGGAAYQPQFKGLARGVPIVVGTPGRIIDHLDKGSLDLSKLEMLVLDEADEMLRMGFIEDVERIMDATPETRQVALFSATLPPPIARVAKKHLKDPVNVQVEDSGLTSHHIQQGHVMVPHSSKMDALRRILRGTPHEAVLVFARTRASCADVAENLNDAGVSAEALHGDLSQSAREAVVGRLRNRQIKVVVATDVAARGIDIDHITFVVNYDLPQDTETYVHRIGRTGRAGREGLAITFVSPAEQRKLRYMEKDLDAAIPEYDVPSDFEIASAQQHTLAQAMGMVSDKELNRAEKWIEHLIGTGVWDLEHLAAAATALLARERGIDLFMERTKDRPTYVRKSVRAMRDSNPRDDRKSKGKKGKQSRGGDAPSFADVNQVQLILTAGSNQGIRVGDVVGAIANETGVSGGHIGRVQVSRGKTTVGMSAELAQIMLNEHSTVSLRGIDVSVVPDDGRGVQKVVTKSKKGKKK</sequence>
<reference evidence="15 16" key="1">
    <citation type="submission" date="2019-08" db="EMBL/GenBank/DDBJ databases">
        <authorList>
            <person name="Liang Q."/>
        </authorList>
    </citation>
    <scope>NUCLEOTIDE SEQUENCE [LARGE SCALE GENOMIC DNA]</scope>
    <source>
        <strain evidence="15 16">V1718</strain>
    </source>
</reference>
<dbReference type="OrthoDB" id="9805696at2"/>
<dbReference type="PANTHER" id="PTHR47959:SF1">
    <property type="entry name" value="ATP-DEPENDENT RNA HELICASE DBPA"/>
    <property type="match status" value="1"/>
</dbReference>
<dbReference type="CDD" id="cd18787">
    <property type="entry name" value="SF2_C_DEAD"/>
    <property type="match status" value="1"/>
</dbReference>
<dbReference type="InterPro" id="IPR012677">
    <property type="entry name" value="Nucleotide-bd_a/b_plait_sf"/>
</dbReference>
<protein>
    <recommendedName>
        <fullName evidence="1">RNA helicase</fullName>
        <ecNumber evidence="1">3.6.4.13</ecNumber>
    </recommendedName>
</protein>
<dbReference type="Pfam" id="PF00270">
    <property type="entry name" value="DEAD"/>
    <property type="match status" value="1"/>
</dbReference>
<evidence type="ECO:0000256" key="3">
    <source>
        <dbReference type="ARBA" id="ARBA00022741"/>
    </source>
</evidence>
<dbReference type="InterPro" id="IPR050079">
    <property type="entry name" value="DEAD_box_RNA_helicase"/>
</dbReference>
<dbReference type="GO" id="GO:0003724">
    <property type="term" value="F:RNA helicase activity"/>
    <property type="evidence" value="ECO:0007669"/>
    <property type="project" value="UniProtKB-EC"/>
</dbReference>
<dbReference type="GO" id="GO:0016787">
    <property type="term" value="F:hydrolase activity"/>
    <property type="evidence" value="ECO:0007669"/>
    <property type="project" value="UniProtKB-KW"/>
</dbReference>
<feature type="region of interest" description="Disordered" evidence="11">
    <location>
        <begin position="441"/>
        <end position="475"/>
    </location>
</feature>
<comment type="similarity">
    <text evidence="7 10">Belongs to the DEAD box helicase family.</text>
</comment>
<feature type="domain" description="Helicase ATP-binding" evidence="12">
    <location>
        <begin position="32"/>
        <end position="202"/>
    </location>
</feature>
<keyword evidence="3 10" id="KW-0547">Nucleotide-binding</keyword>